<gene>
    <name evidence="1" type="ORF">MoryE10_08940</name>
</gene>
<sequence>MKLKRFEHREGYRFLLTFENGESTEVDLQKLIGAHVTPDGVHTARIDPEWGCLEFNCGAVDIEPKTLYHFAKTHGYKDAA</sequence>
<organism evidence="1 2">
    <name type="scientific">Methylogaea oryzae</name>
    <dbReference type="NCBI Taxonomy" id="1295382"/>
    <lineage>
        <taxon>Bacteria</taxon>
        <taxon>Pseudomonadati</taxon>
        <taxon>Pseudomonadota</taxon>
        <taxon>Gammaproteobacteria</taxon>
        <taxon>Methylococcales</taxon>
        <taxon>Methylococcaceae</taxon>
        <taxon>Methylogaea</taxon>
    </lineage>
</organism>
<dbReference type="SUPFAM" id="SSF143880">
    <property type="entry name" value="NE0471 N-terminal domain-like"/>
    <property type="match status" value="1"/>
</dbReference>
<dbReference type="Proteomes" id="UP000824988">
    <property type="component" value="Chromosome"/>
</dbReference>
<evidence type="ECO:0000313" key="2">
    <source>
        <dbReference type="Proteomes" id="UP000824988"/>
    </source>
</evidence>
<evidence type="ECO:0000313" key="1">
    <source>
        <dbReference type="EMBL" id="BBL70288.1"/>
    </source>
</evidence>
<dbReference type="KEGG" id="moz:MoryE10_08940"/>
<dbReference type="EMBL" id="AP019782">
    <property type="protein sequence ID" value="BBL70288.1"/>
    <property type="molecule type" value="Genomic_DNA"/>
</dbReference>
<protein>
    <recommendedName>
        <fullName evidence="3">DUF2442 domain-containing protein</fullName>
    </recommendedName>
</protein>
<dbReference type="RefSeq" id="WP_054772558.1">
    <property type="nucleotide sequence ID" value="NZ_AP019782.1"/>
</dbReference>
<dbReference type="Pfam" id="PF10387">
    <property type="entry name" value="DUF2442"/>
    <property type="match status" value="1"/>
</dbReference>
<proteinExistence type="predicted"/>
<dbReference type="AlphaFoldDB" id="A0A8D5AGE2"/>
<reference evidence="1" key="1">
    <citation type="submission" date="2019-06" db="EMBL/GenBank/DDBJ databases">
        <title>Complete genome sequence of Methylogaea oryzae strain JCM16910.</title>
        <authorList>
            <person name="Asakawa S."/>
        </authorList>
    </citation>
    <scope>NUCLEOTIDE SEQUENCE</scope>
    <source>
        <strain evidence="1">E10</strain>
    </source>
</reference>
<keyword evidence="2" id="KW-1185">Reference proteome</keyword>
<name>A0A8D5AGE2_9GAMM</name>
<dbReference type="InterPro" id="IPR036782">
    <property type="entry name" value="NE0471-like_N"/>
</dbReference>
<evidence type="ECO:0008006" key="3">
    <source>
        <dbReference type="Google" id="ProtNLM"/>
    </source>
</evidence>
<dbReference type="InterPro" id="IPR018841">
    <property type="entry name" value="DUF2442"/>
</dbReference>
<accession>A0A8D5AGE2</accession>
<dbReference type="Gene3D" id="3.30.2020.10">
    <property type="entry name" value="NE0471-like N-terminal domain"/>
    <property type="match status" value="1"/>
</dbReference>